<accession>A0ABU5TDY1</accession>
<dbReference type="EMBL" id="JAYGIE010000004">
    <property type="protein sequence ID" value="MEA5476337.1"/>
    <property type="molecule type" value="Genomic_DNA"/>
</dbReference>
<feature type="transmembrane region" description="Helical" evidence="1">
    <location>
        <begin position="164"/>
        <end position="183"/>
    </location>
</feature>
<reference evidence="2 3" key="1">
    <citation type="submission" date="2023-12" db="EMBL/GenBank/DDBJ databases">
        <title>Baltic Sea Cyanobacteria.</title>
        <authorList>
            <person name="Delbaje E."/>
            <person name="Fewer D.P."/>
            <person name="Shishido T.K."/>
        </authorList>
    </citation>
    <scope>NUCLEOTIDE SEQUENCE [LARGE SCALE GENOMIC DNA]</scope>
    <source>
        <strain evidence="2 3">UHCC 0370</strain>
    </source>
</reference>
<dbReference type="InterPro" id="IPR011008">
    <property type="entry name" value="Dimeric_a/b-barrel"/>
</dbReference>
<protein>
    <recommendedName>
        <fullName evidence="4">Antibiotic biosynthesis monooxygenase</fullName>
    </recommendedName>
</protein>
<dbReference type="Gene3D" id="3.30.70.100">
    <property type="match status" value="1"/>
</dbReference>
<dbReference type="SUPFAM" id="SSF54909">
    <property type="entry name" value="Dimeric alpha+beta barrel"/>
    <property type="match status" value="1"/>
</dbReference>
<evidence type="ECO:0000313" key="2">
    <source>
        <dbReference type="EMBL" id="MEA5476337.1"/>
    </source>
</evidence>
<dbReference type="PANTHER" id="PTHR40057">
    <property type="entry name" value="SLR1162 PROTEIN"/>
    <property type="match status" value="1"/>
</dbReference>
<proteinExistence type="predicted"/>
<dbReference type="PANTHER" id="PTHR40057:SF1">
    <property type="entry name" value="SLR1162 PROTEIN"/>
    <property type="match status" value="1"/>
</dbReference>
<sequence>MPKSPLEQLFYSSLVTEYIVPKDGDFAFKKWHNHLVEVAQHYEGFLRCDLCPPLRCKDSVVKWYYIIHFDSPEHLEQWMKSCDRAQLLESGQEIFSAYRFKSFTTGLEGWFSMHSGSSENQGLGPPRWKQILSVVLGLYPVVMIQTILFSALRVMQSWSLASSMIVNNLITSVILSLFVMPFVSQRLRFWLQPAYLPIPRKNDLRGAVIVLASLGIMLIIFNGILSLTK</sequence>
<feature type="transmembrane region" description="Helical" evidence="1">
    <location>
        <begin position="204"/>
        <end position="225"/>
    </location>
</feature>
<keyword evidence="3" id="KW-1185">Reference proteome</keyword>
<keyword evidence="1" id="KW-0812">Transmembrane</keyword>
<name>A0ABU5TDY1_9CYAN</name>
<dbReference type="RefSeq" id="WP_323259355.1">
    <property type="nucleotide sequence ID" value="NZ_JAYGIE010000004.1"/>
</dbReference>
<feature type="transmembrane region" description="Helical" evidence="1">
    <location>
        <begin position="131"/>
        <end position="152"/>
    </location>
</feature>
<gene>
    <name evidence="2" type="ORF">VB774_01775</name>
</gene>
<organism evidence="2 3">
    <name type="scientific">Pseudanabaena galeata UHCC 0370</name>
    <dbReference type="NCBI Taxonomy" id="3110310"/>
    <lineage>
        <taxon>Bacteria</taxon>
        <taxon>Bacillati</taxon>
        <taxon>Cyanobacteriota</taxon>
        <taxon>Cyanophyceae</taxon>
        <taxon>Pseudanabaenales</taxon>
        <taxon>Pseudanabaenaceae</taxon>
        <taxon>Pseudanabaena</taxon>
    </lineage>
</organism>
<keyword evidence="1" id="KW-1133">Transmembrane helix</keyword>
<evidence type="ECO:0000313" key="3">
    <source>
        <dbReference type="Proteomes" id="UP001301388"/>
    </source>
</evidence>
<comment type="caution">
    <text evidence="2">The sequence shown here is derived from an EMBL/GenBank/DDBJ whole genome shotgun (WGS) entry which is preliminary data.</text>
</comment>
<dbReference type="InterPro" id="IPR038762">
    <property type="entry name" value="ABM_predict"/>
</dbReference>
<dbReference type="Proteomes" id="UP001301388">
    <property type="component" value="Unassembled WGS sequence"/>
</dbReference>
<evidence type="ECO:0008006" key="4">
    <source>
        <dbReference type="Google" id="ProtNLM"/>
    </source>
</evidence>
<keyword evidence="1" id="KW-0472">Membrane</keyword>
<evidence type="ECO:0000256" key="1">
    <source>
        <dbReference type="SAM" id="Phobius"/>
    </source>
</evidence>